<dbReference type="PANTHER" id="PTHR34985">
    <property type="entry name" value="SLR0554 PROTEIN"/>
    <property type="match status" value="1"/>
</dbReference>
<accession>A0A9D1ZFZ1</accession>
<dbReference type="EMBL" id="DXCV01000009">
    <property type="protein sequence ID" value="HIY87223.1"/>
    <property type="molecule type" value="Genomic_DNA"/>
</dbReference>
<name>A0A9D1ZFZ1_9BACE</name>
<gene>
    <name evidence="3" type="ORF">H9824_00755</name>
</gene>
<organism evidence="3 4">
    <name type="scientific">Candidatus Bacteroides pullicola</name>
    <dbReference type="NCBI Taxonomy" id="2838475"/>
    <lineage>
        <taxon>Bacteria</taxon>
        <taxon>Pseudomonadati</taxon>
        <taxon>Bacteroidota</taxon>
        <taxon>Bacteroidia</taxon>
        <taxon>Bacteroidales</taxon>
        <taxon>Bacteroidaceae</taxon>
        <taxon>Bacteroides</taxon>
    </lineage>
</organism>
<dbReference type="Pfam" id="PF05272">
    <property type="entry name" value="VapE-like_dom"/>
    <property type="match status" value="1"/>
</dbReference>
<reference evidence="3" key="2">
    <citation type="submission" date="2021-04" db="EMBL/GenBank/DDBJ databases">
        <authorList>
            <person name="Gilroy R."/>
        </authorList>
    </citation>
    <scope>NUCLEOTIDE SEQUENCE</scope>
    <source>
        <strain evidence="3">Gambia2-208</strain>
    </source>
</reference>
<dbReference type="Proteomes" id="UP000886851">
    <property type="component" value="Unassembled WGS sequence"/>
</dbReference>
<evidence type="ECO:0000313" key="4">
    <source>
        <dbReference type="Proteomes" id="UP000886851"/>
    </source>
</evidence>
<proteinExistence type="predicted"/>
<feature type="domain" description="BT4734-like N-terminal" evidence="2">
    <location>
        <begin position="57"/>
        <end position="184"/>
    </location>
</feature>
<dbReference type="AlphaFoldDB" id="A0A9D1ZFZ1"/>
<protein>
    <submittedName>
        <fullName evidence="3">Virulence protein E</fullName>
    </submittedName>
</protein>
<comment type="caution">
    <text evidence="3">The sequence shown here is derived from an EMBL/GenBank/DDBJ whole genome shotgun (WGS) entry which is preliminary data.</text>
</comment>
<feature type="domain" description="Virulence-associated protein E-like" evidence="1">
    <location>
        <begin position="386"/>
        <end position="604"/>
    </location>
</feature>
<sequence length="693" mass="79168">MENLSVSLFKGYRDTVPTEVSLKTIVEMIRSHEDVARHTEHYRHYLQQQLSKPAAAEKESCPCFAVSVHFSGGKRKEDICGYTGLCMADFDHVEPERLAACLEAVRRDPHTLLAYVTISGTGIRVISRYAQPGDLDTERPGHLHSLAFAQTNRHYAELTGCPYDEKCKNITRLSGLAHDPDVYFNPDAEPFLVTANPDGRQDHQPTRTEKRLVRVVRAIEKQLEKEGVAYEAHHHNEYIMRTGYLLNAYGIPLQAAIRWGVDRFADYDGDVAGIFRSCYQQTDEHGTRSLGSKRRARATKDPNENAVAAMEAFLATKGLFRKNVVTGKCEVSDDGGETYADLTDRHVNSYWREMCKTVMNVRLSDMHAMLASDLVEQYNPFECYLKSLPAWDGTSDPIGDLAAQVHVTVGAELFPGFFRKWLVAMVASLLYPEVVNHEILVLIGRQGIYKTTWLNNLLPPELRRYFYLKSNSRHINKDDLLTLSEFAIVCLEELDELDGRELNQLKALTTMRSINERAAYAHYKEVRTHIASYCGTGNNIHFLTDLTGNRRWMPFEVEGIDNPYTHPLDYKAIYAQAYALVQQGFAYWLDDEELRRLNEHNRYFEVPCLERELILTYYQRPLEGEECVFLTSAQILARINAGLRHPLSTTKVGTVMRQEGFQSMRVGGKRGYRVVELSGEQIELRKRSVTRWT</sequence>
<reference evidence="3" key="1">
    <citation type="journal article" date="2021" name="PeerJ">
        <title>Extensive microbial diversity within the chicken gut microbiome revealed by metagenomics and culture.</title>
        <authorList>
            <person name="Gilroy R."/>
            <person name="Ravi A."/>
            <person name="Getino M."/>
            <person name="Pursley I."/>
            <person name="Horton D.L."/>
            <person name="Alikhan N.F."/>
            <person name="Baker D."/>
            <person name="Gharbi K."/>
            <person name="Hall N."/>
            <person name="Watson M."/>
            <person name="Adriaenssens E.M."/>
            <person name="Foster-Nyarko E."/>
            <person name="Jarju S."/>
            <person name="Secka A."/>
            <person name="Antonio M."/>
            <person name="Oren A."/>
            <person name="Chaudhuri R.R."/>
            <person name="La Ragione R."/>
            <person name="Hildebrand F."/>
            <person name="Pallen M.J."/>
        </authorList>
    </citation>
    <scope>NUCLEOTIDE SEQUENCE</scope>
    <source>
        <strain evidence="3">Gambia2-208</strain>
    </source>
</reference>
<dbReference type="InterPro" id="IPR014907">
    <property type="entry name" value="BT4734-like_N"/>
</dbReference>
<dbReference type="InterPro" id="IPR007936">
    <property type="entry name" value="VapE-like_dom"/>
</dbReference>
<dbReference type="PANTHER" id="PTHR34985:SF1">
    <property type="entry name" value="SLR0554 PROTEIN"/>
    <property type="match status" value="1"/>
</dbReference>
<dbReference type="Pfam" id="PF08800">
    <property type="entry name" value="BT4734-like_N"/>
    <property type="match status" value="1"/>
</dbReference>
<evidence type="ECO:0000259" key="1">
    <source>
        <dbReference type="Pfam" id="PF05272"/>
    </source>
</evidence>
<evidence type="ECO:0000259" key="2">
    <source>
        <dbReference type="Pfam" id="PF08800"/>
    </source>
</evidence>
<evidence type="ECO:0000313" key="3">
    <source>
        <dbReference type="EMBL" id="HIY87223.1"/>
    </source>
</evidence>